<feature type="domain" description="Cadherin-like" evidence="4">
    <location>
        <begin position="506"/>
        <end position="600"/>
    </location>
</feature>
<dbReference type="Pfam" id="PF13229">
    <property type="entry name" value="Beta_helix"/>
    <property type="match status" value="1"/>
</dbReference>
<organism evidence="5 6">
    <name type="scientific">Cereibacter sphaeroides</name>
    <name type="common">Rhodobacter sphaeroides</name>
    <dbReference type="NCBI Taxonomy" id="1063"/>
    <lineage>
        <taxon>Bacteria</taxon>
        <taxon>Pseudomonadati</taxon>
        <taxon>Pseudomonadota</taxon>
        <taxon>Alphaproteobacteria</taxon>
        <taxon>Rhodobacterales</taxon>
        <taxon>Paracoccaceae</taxon>
        <taxon>Cereibacter</taxon>
    </lineage>
</organism>
<dbReference type="InterPro" id="IPR059226">
    <property type="entry name" value="Choice_anch_Q_dom"/>
</dbReference>
<dbReference type="AlphaFoldDB" id="A0AAX1UEH4"/>
<dbReference type="InterPro" id="IPR012334">
    <property type="entry name" value="Pectin_lyas_fold"/>
</dbReference>
<dbReference type="InterPro" id="IPR011050">
    <property type="entry name" value="Pectin_lyase_fold/virulence"/>
</dbReference>
<dbReference type="InterPro" id="IPR039448">
    <property type="entry name" value="Beta_helix"/>
</dbReference>
<feature type="region of interest" description="Disordered" evidence="1">
    <location>
        <begin position="390"/>
        <end position="414"/>
    </location>
</feature>
<evidence type="ECO:0000259" key="2">
    <source>
        <dbReference type="Pfam" id="PF13229"/>
    </source>
</evidence>
<feature type="domain" description="DUF4082" evidence="3">
    <location>
        <begin position="619"/>
        <end position="759"/>
    </location>
</feature>
<dbReference type="Pfam" id="PF13313">
    <property type="entry name" value="DUF4082"/>
    <property type="match status" value="1"/>
</dbReference>
<dbReference type="Gene3D" id="2.60.40.2810">
    <property type="match status" value="2"/>
</dbReference>
<proteinExistence type="predicted"/>
<dbReference type="InterPro" id="IPR025141">
    <property type="entry name" value="DUF4082"/>
</dbReference>
<evidence type="ECO:0000256" key="1">
    <source>
        <dbReference type="SAM" id="MobiDB-lite"/>
    </source>
</evidence>
<dbReference type="NCBIfam" id="NF041518">
    <property type="entry name" value="choice_anch_Q"/>
    <property type="match status" value="1"/>
</dbReference>
<gene>
    <name evidence="5" type="ORF">D1114_22975</name>
</gene>
<dbReference type="InterPro" id="IPR022441">
    <property type="entry name" value="Para_beta_helix_rpt-2"/>
</dbReference>
<dbReference type="InterPro" id="IPR037221">
    <property type="entry name" value="H-type_lectin_dom_sf"/>
</dbReference>
<evidence type="ECO:0000313" key="6">
    <source>
        <dbReference type="Proteomes" id="UP000266305"/>
    </source>
</evidence>
<reference evidence="5 6" key="1">
    <citation type="submission" date="2018-08" db="EMBL/GenBank/DDBJ databases">
        <title>Draft genome sequence of Rhodobacter sphaeroides FY.</title>
        <authorList>
            <person name="Rayyan A."/>
            <person name="Meyer T.E."/>
            <person name="Kyndt J.A."/>
        </authorList>
    </citation>
    <scope>NUCLEOTIDE SEQUENCE [LARGE SCALE GENOMIC DNA]</scope>
    <source>
        <strain evidence="5 6">FY</strain>
    </source>
</reference>
<feature type="domain" description="Cadherin-like" evidence="4">
    <location>
        <begin position="404"/>
        <end position="497"/>
    </location>
</feature>
<dbReference type="Gene3D" id="2.60.40.2080">
    <property type="match status" value="1"/>
</dbReference>
<comment type="caution">
    <text evidence="5">The sequence shown here is derived from an EMBL/GenBank/DDBJ whole genome shotgun (WGS) entry which is preliminary data.</text>
</comment>
<dbReference type="RefSeq" id="WP_119001595.1">
    <property type="nucleotide sequence ID" value="NZ_QWGP01000055.1"/>
</dbReference>
<evidence type="ECO:0000313" key="5">
    <source>
        <dbReference type="EMBL" id="RHZ90484.1"/>
    </source>
</evidence>
<dbReference type="InterPro" id="IPR041690">
    <property type="entry name" value="Cadherin_5"/>
</dbReference>
<sequence length="1066" mass="111217">MTTYYVATNGNNNGNGSSGSPWASINFAMSHDLRPGDEVVVRAGTYRESVTINHGGSAAGDVTLRSEVEGGALIRPPAGAWNGIYVWDSYVTIDGFDIGGAPGDGIEGNDVHHITVRNNTVHGSGESGIQFNWSEFLKIEGNTTYDNAKSGWFSGISVYENRNISGDTTTEGYRTIIRNNVTYDNVTKGGAHTDGNGIIIDDFHNGQTTGHPNYTYPTLVENNLVYDNGGKGIAVHWSDNVTVRNNTAYHNNQDNANDGTWRGELSNQDSNNTIWVNNIAVADPSVNSNNTAIGFYGSNKGVVWANNLTYNGRAGDASLKLEGGNNPAPTAANGNLLGINPGFANPAAGDFTLTSGSKAVDAGTTKYGLATTDLDGDGRVQGVVDLGAFEWGSGSGSQPQPQPNAAPVANDDTGFSTTSDAALSIATSRLLSNDTDANGDSLSIASVGQATHGTVKLNTNGTVTFTPEAGYKGAATFSYTVSDGKGGSDAALVTLDIKAPPVVTPTNTAPDARDDAGFSTVTGKPVSIKVADLLKNDVDANGDSLTVTGVGSASHGTVKLNTDGTVTFTPEAGYKGAASFTYDVSDGKGGTDRANVAIDVAAAPVANDPTTYSFWDGAAQPKVASFRDYHAVELGMKFVADVPSEMEAMRIYVGSRYNGIESVTLRTADGKVVATQSVDGLTGTGWQEIAFDTPVQLQAGQTYVASYFTSTGRYSYSDYYFTKSTDAGPISVGANAGVFSYADKSTLPTSSYHGNNYWIDVVVDPIEGGTTLKSDAAAGSTAPQFLESANAVIGESGVVKVDQATADGWHSVRFAEALDAPSVVMSAMSGGDEAFTVRVRNVTDKGFQYQIDEWDHQDGRHGVETLGWMAVENGTHQLADGRTIVAGSGQASGTAGRIDFGDHSFKKAPVVFAQVTGDRNDFAVNDRIEKVGAEGFGLRLEQQEARTGAIAGESVAWIAIDRGAAGEGTPLAGTTGTGVTHQPHALDLGAAFAGEEFVFLTDMQTRNGADSATVGVTDLSGELATILIAEESSRDAETHHVAEDVGYLGLQIGQIFGHEANDLLIA</sequence>
<protein>
    <submittedName>
        <fullName evidence="5">DUF4082 domain-containing protein</fullName>
    </submittedName>
</protein>
<dbReference type="NCBIfam" id="TIGR03804">
    <property type="entry name" value="para_beta_helix"/>
    <property type="match status" value="1"/>
</dbReference>
<name>A0AAX1UEH4_CERSP</name>
<dbReference type="SMART" id="SM00710">
    <property type="entry name" value="PbH1"/>
    <property type="match status" value="5"/>
</dbReference>
<evidence type="ECO:0000259" key="4">
    <source>
        <dbReference type="Pfam" id="PF17892"/>
    </source>
</evidence>
<dbReference type="Proteomes" id="UP000266305">
    <property type="component" value="Unassembled WGS sequence"/>
</dbReference>
<dbReference type="Pfam" id="PF17892">
    <property type="entry name" value="Cadherin_5"/>
    <property type="match status" value="2"/>
</dbReference>
<dbReference type="SUPFAM" id="SSF51126">
    <property type="entry name" value="Pectin lyase-like"/>
    <property type="match status" value="1"/>
</dbReference>
<dbReference type="NCBIfam" id="NF012211">
    <property type="entry name" value="tand_rpt_95"/>
    <property type="match status" value="2"/>
</dbReference>
<dbReference type="Gene3D" id="2.160.20.10">
    <property type="entry name" value="Single-stranded right-handed beta-helix, Pectin lyase-like"/>
    <property type="match status" value="1"/>
</dbReference>
<accession>A0AAX1UEH4</accession>
<dbReference type="EMBL" id="QWGP01000055">
    <property type="protein sequence ID" value="RHZ90484.1"/>
    <property type="molecule type" value="Genomic_DNA"/>
</dbReference>
<feature type="domain" description="Right handed beta helix" evidence="2">
    <location>
        <begin position="81"/>
        <end position="198"/>
    </location>
</feature>
<evidence type="ECO:0000259" key="3">
    <source>
        <dbReference type="Pfam" id="PF13313"/>
    </source>
</evidence>
<dbReference type="InterPro" id="IPR006626">
    <property type="entry name" value="PbH1"/>
</dbReference>